<dbReference type="Pfam" id="PF14012">
    <property type="entry name" value="DUF4229"/>
    <property type="match status" value="1"/>
</dbReference>
<dbReference type="AlphaFoldDB" id="A0A4Q7M7G8"/>
<dbReference type="InterPro" id="IPR025323">
    <property type="entry name" value="DUF4229"/>
</dbReference>
<evidence type="ECO:0000313" key="3">
    <source>
        <dbReference type="EMBL" id="RZS63047.1"/>
    </source>
</evidence>
<dbReference type="Proteomes" id="UP000293852">
    <property type="component" value="Unassembled WGS sequence"/>
</dbReference>
<proteinExistence type="predicted"/>
<evidence type="ECO:0000313" key="4">
    <source>
        <dbReference type="Proteomes" id="UP000293852"/>
    </source>
</evidence>
<accession>A0A4Q7M7G8</accession>
<keyword evidence="2" id="KW-1133">Transmembrane helix</keyword>
<feature type="compositionally biased region" description="Acidic residues" evidence="1">
    <location>
        <begin position="96"/>
        <end position="106"/>
    </location>
</feature>
<protein>
    <submittedName>
        <fullName evidence="3">Uncharacterized protein DUF4229</fullName>
    </submittedName>
</protein>
<organism evidence="3 4">
    <name type="scientific">Xylanimonas ulmi</name>
    <dbReference type="NCBI Taxonomy" id="228973"/>
    <lineage>
        <taxon>Bacteria</taxon>
        <taxon>Bacillati</taxon>
        <taxon>Actinomycetota</taxon>
        <taxon>Actinomycetes</taxon>
        <taxon>Micrococcales</taxon>
        <taxon>Promicromonosporaceae</taxon>
        <taxon>Xylanimonas</taxon>
    </lineage>
</organism>
<comment type="caution">
    <text evidence="3">The sequence shown here is derived from an EMBL/GenBank/DDBJ whole genome shotgun (WGS) entry which is preliminary data.</text>
</comment>
<keyword evidence="2" id="KW-0472">Membrane</keyword>
<evidence type="ECO:0000256" key="2">
    <source>
        <dbReference type="SAM" id="Phobius"/>
    </source>
</evidence>
<sequence length="106" mass="11513">MTVRSGQRPRLPWSVPFLLYSLYRVVVLLAAFGLLLLLGAHPVVAGVLAILIASAVAYLFLRRQRDAATAWLAARAQARKERRAPGRFARAVAQDEAAEDAADDAS</sequence>
<keyword evidence="2" id="KW-0812">Transmembrane</keyword>
<dbReference type="EMBL" id="SGWX01000001">
    <property type="protein sequence ID" value="RZS63047.1"/>
    <property type="molecule type" value="Genomic_DNA"/>
</dbReference>
<feature type="transmembrane region" description="Helical" evidence="2">
    <location>
        <begin position="43"/>
        <end position="61"/>
    </location>
</feature>
<gene>
    <name evidence="3" type="ORF">EV386_3405</name>
</gene>
<name>A0A4Q7M7G8_9MICO</name>
<evidence type="ECO:0000256" key="1">
    <source>
        <dbReference type="SAM" id="MobiDB-lite"/>
    </source>
</evidence>
<feature type="transmembrane region" description="Helical" evidence="2">
    <location>
        <begin position="12"/>
        <end position="37"/>
    </location>
</feature>
<reference evidence="3 4" key="1">
    <citation type="submission" date="2019-02" db="EMBL/GenBank/DDBJ databases">
        <title>Sequencing the genomes of 1000 actinobacteria strains.</title>
        <authorList>
            <person name="Klenk H.-P."/>
        </authorList>
    </citation>
    <scope>NUCLEOTIDE SEQUENCE [LARGE SCALE GENOMIC DNA]</scope>
    <source>
        <strain evidence="3 4">DSM 16932</strain>
    </source>
</reference>
<feature type="region of interest" description="Disordered" evidence="1">
    <location>
        <begin position="80"/>
        <end position="106"/>
    </location>
</feature>
<keyword evidence="4" id="KW-1185">Reference proteome</keyword>